<comment type="caution">
    <text evidence="1">The sequence shown here is derived from an EMBL/GenBank/DDBJ whole genome shotgun (WGS) entry which is preliminary data.</text>
</comment>
<name>A0A9N9GNZ5_9GLOM</name>
<feature type="non-terminal residue" evidence="1">
    <location>
        <position position="40"/>
    </location>
</feature>
<gene>
    <name evidence="1" type="ORF">AGERDE_LOCUS9807</name>
</gene>
<organism evidence="1 2">
    <name type="scientific">Ambispora gerdemannii</name>
    <dbReference type="NCBI Taxonomy" id="144530"/>
    <lineage>
        <taxon>Eukaryota</taxon>
        <taxon>Fungi</taxon>
        <taxon>Fungi incertae sedis</taxon>
        <taxon>Mucoromycota</taxon>
        <taxon>Glomeromycotina</taxon>
        <taxon>Glomeromycetes</taxon>
        <taxon>Archaeosporales</taxon>
        <taxon>Ambisporaceae</taxon>
        <taxon>Ambispora</taxon>
    </lineage>
</organism>
<protein>
    <submittedName>
        <fullName evidence="1">10989_t:CDS:1</fullName>
    </submittedName>
</protein>
<keyword evidence="2" id="KW-1185">Reference proteome</keyword>
<dbReference type="EMBL" id="CAJVPL010002616">
    <property type="protein sequence ID" value="CAG8615472.1"/>
    <property type="molecule type" value="Genomic_DNA"/>
</dbReference>
<evidence type="ECO:0000313" key="1">
    <source>
        <dbReference type="EMBL" id="CAG8615472.1"/>
    </source>
</evidence>
<dbReference type="Proteomes" id="UP000789831">
    <property type="component" value="Unassembled WGS sequence"/>
</dbReference>
<sequence length="40" mass="4331">MHISQFTVRGFEYVQCLQLHPPLASDEALPSAIASSTATL</sequence>
<dbReference type="AlphaFoldDB" id="A0A9N9GNZ5"/>
<accession>A0A9N9GNZ5</accession>
<reference evidence="1" key="1">
    <citation type="submission" date="2021-06" db="EMBL/GenBank/DDBJ databases">
        <authorList>
            <person name="Kallberg Y."/>
            <person name="Tangrot J."/>
            <person name="Rosling A."/>
        </authorList>
    </citation>
    <scope>NUCLEOTIDE SEQUENCE</scope>
    <source>
        <strain evidence="1">MT106</strain>
    </source>
</reference>
<proteinExistence type="predicted"/>
<evidence type="ECO:0000313" key="2">
    <source>
        <dbReference type="Proteomes" id="UP000789831"/>
    </source>
</evidence>